<evidence type="ECO:0000313" key="2">
    <source>
        <dbReference type="EMBL" id="MDL4839487.1"/>
    </source>
</evidence>
<proteinExistence type="predicted"/>
<reference evidence="2 3" key="1">
    <citation type="submission" date="2023-06" db="EMBL/GenBank/DDBJ databases">
        <title>Aquibacillus rhizosphaerae LR5S19.</title>
        <authorList>
            <person name="Sun J.-Q."/>
        </authorList>
    </citation>
    <scope>NUCLEOTIDE SEQUENCE [LARGE SCALE GENOMIC DNA]</scope>
    <source>
        <strain evidence="2 3">LR5S19</strain>
    </source>
</reference>
<comment type="caution">
    <text evidence="2">The sequence shown here is derived from an EMBL/GenBank/DDBJ whole genome shotgun (WGS) entry which is preliminary data.</text>
</comment>
<organism evidence="2 3">
    <name type="scientific">Aquibacillus rhizosphaerae</name>
    <dbReference type="NCBI Taxonomy" id="3051431"/>
    <lineage>
        <taxon>Bacteria</taxon>
        <taxon>Bacillati</taxon>
        <taxon>Bacillota</taxon>
        <taxon>Bacilli</taxon>
        <taxon>Bacillales</taxon>
        <taxon>Bacillaceae</taxon>
        <taxon>Aquibacillus</taxon>
    </lineage>
</organism>
<dbReference type="EMBL" id="JASTZU010000016">
    <property type="protein sequence ID" value="MDL4839487.1"/>
    <property type="molecule type" value="Genomic_DNA"/>
</dbReference>
<name>A0ABT7L0W1_9BACI</name>
<sequence>MDIVLILGFYALPVLSIVFCLNFVSIIRKVKNNEGTTYNTIFMTGSFTLLIWYFASLIISTAQY</sequence>
<dbReference type="Proteomes" id="UP001235343">
    <property type="component" value="Unassembled WGS sequence"/>
</dbReference>
<dbReference type="RefSeq" id="WP_285930357.1">
    <property type="nucleotide sequence ID" value="NZ_JASTZU010000016.1"/>
</dbReference>
<evidence type="ECO:0000313" key="3">
    <source>
        <dbReference type="Proteomes" id="UP001235343"/>
    </source>
</evidence>
<accession>A0ABT7L0W1</accession>
<feature type="transmembrane region" description="Helical" evidence="1">
    <location>
        <begin position="39"/>
        <end position="59"/>
    </location>
</feature>
<keyword evidence="1" id="KW-0812">Transmembrane</keyword>
<feature type="transmembrane region" description="Helical" evidence="1">
    <location>
        <begin position="6"/>
        <end position="27"/>
    </location>
</feature>
<keyword evidence="1" id="KW-0472">Membrane</keyword>
<protein>
    <submittedName>
        <fullName evidence="2">Uncharacterized protein</fullName>
    </submittedName>
</protein>
<keyword evidence="3" id="KW-1185">Reference proteome</keyword>
<evidence type="ECO:0000256" key="1">
    <source>
        <dbReference type="SAM" id="Phobius"/>
    </source>
</evidence>
<keyword evidence="1" id="KW-1133">Transmembrane helix</keyword>
<gene>
    <name evidence="2" type="ORF">QQS35_03305</name>
</gene>